<name>A0A077WIB5_9FUNG</name>
<dbReference type="EMBL" id="LK023323">
    <property type="protein sequence ID" value="CDS07065.1"/>
    <property type="molecule type" value="Genomic_DNA"/>
</dbReference>
<accession>A0A077WIB5</accession>
<proteinExistence type="predicted"/>
<reference evidence="2" key="1">
    <citation type="journal article" date="2014" name="Genome Announc.">
        <title>De novo whole-genome sequence and genome annotation of Lichtheimia ramosa.</title>
        <authorList>
            <person name="Linde J."/>
            <person name="Schwartze V."/>
            <person name="Binder U."/>
            <person name="Lass-Florl C."/>
            <person name="Voigt K."/>
            <person name="Horn F."/>
        </authorList>
    </citation>
    <scope>NUCLEOTIDE SEQUENCE</scope>
    <source>
        <strain evidence="2">JMRC FSU:6197</strain>
    </source>
</reference>
<evidence type="ECO:0000313" key="2">
    <source>
        <dbReference type="EMBL" id="CDS07065.1"/>
    </source>
</evidence>
<sequence length="162" mass="18836">MVLFLVASQSIDSYQSSSATETTYDTSGYIYDLFPVVLVSLVIITSLYGIVAAMVFLWAKYGWHIAYATDVEQQQHPEIACYGAIERSTTYYDWNRPPPYRQKMSSPPTRYPPQVRRFYRSSVNHPRHPMSQPSPLVTMEERQNHWHKRRDALLRKFAAPTN</sequence>
<keyword evidence="1" id="KW-0812">Transmembrane</keyword>
<protein>
    <submittedName>
        <fullName evidence="2">Uncharacterized protein</fullName>
    </submittedName>
</protein>
<keyword evidence="1" id="KW-1133">Transmembrane helix</keyword>
<keyword evidence="1" id="KW-0472">Membrane</keyword>
<gene>
    <name evidence="2" type="ORF">LRAMOSA09588</name>
</gene>
<dbReference type="OrthoDB" id="2270448at2759"/>
<dbReference type="AlphaFoldDB" id="A0A077WIB5"/>
<feature type="transmembrane region" description="Helical" evidence="1">
    <location>
        <begin position="34"/>
        <end position="59"/>
    </location>
</feature>
<evidence type="ECO:0000256" key="1">
    <source>
        <dbReference type="SAM" id="Phobius"/>
    </source>
</evidence>
<organism evidence="2">
    <name type="scientific">Lichtheimia ramosa</name>
    <dbReference type="NCBI Taxonomy" id="688394"/>
    <lineage>
        <taxon>Eukaryota</taxon>
        <taxon>Fungi</taxon>
        <taxon>Fungi incertae sedis</taxon>
        <taxon>Mucoromycota</taxon>
        <taxon>Mucoromycotina</taxon>
        <taxon>Mucoromycetes</taxon>
        <taxon>Mucorales</taxon>
        <taxon>Lichtheimiaceae</taxon>
        <taxon>Lichtheimia</taxon>
    </lineage>
</organism>